<sequence length="150" mass="17321">MTTTITKEQWNGIQNTLGDLYTRVEFKLSSGEKIAVYKAIVSENKLALIVWIDDTRSEAWGWPSHKDFRPITKAVWRRKTYKPGASIIRRASKTRDGLRWLKRKENAHLHEVVEYWVCHFSTASSLVRQFKKIDGLELVSPLSEVMADAS</sequence>
<dbReference type="EMBL" id="BK015263">
    <property type="protein sequence ID" value="DAD98526.1"/>
    <property type="molecule type" value="Genomic_DNA"/>
</dbReference>
<accession>A0A8S5NUW6</accession>
<reference evidence="1" key="1">
    <citation type="journal article" date="2021" name="Proc. Natl. Acad. Sci. U.S.A.">
        <title>A Catalog of Tens of Thousands of Viruses from Human Metagenomes Reveals Hidden Associations with Chronic Diseases.</title>
        <authorList>
            <person name="Tisza M.J."/>
            <person name="Buck C.B."/>
        </authorList>
    </citation>
    <scope>NUCLEOTIDE SEQUENCE</scope>
    <source>
        <strain evidence="1">CtrMq22</strain>
    </source>
</reference>
<protein>
    <submittedName>
        <fullName evidence="1">Uncharacterized protein</fullName>
    </submittedName>
</protein>
<evidence type="ECO:0000313" key="1">
    <source>
        <dbReference type="EMBL" id="DAD98526.1"/>
    </source>
</evidence>
<name>A0A8S5NUW6_9CAUD</name>
<organism evidence="1">
    <name type="scientific">Myoviridae sp. ctrMq22</name>
    <dbReference type="NCBI Taxonomy" id="2825181"/>
    <lineage>
        <taxon>Viruses</taxon>
        <taxon>Duplodnaviria</taxon>
        <taxon>Heunggongvirae</taxon>
        <taxon>Uroviricota</taxon>
        <taxon>Caudoviricetes</taxon>
    </lineage>
</organism>
<proteinExistence type="predicted"/>